<dbReference type="Proteomes" id="UP000008144">
    <property type="component" value="Unassembled WGS sequence"/>
</dbReference>
<sequence length="123" mass="13616">MALPWDEAASRQCAKIPGFKYSCLIFKNSICGQHGDKSLAPCAALIQSMDTIRDKGTGIPAITHNGKKMRAIQNIADRVCYKSEDSFLVGMFEGNDWKGIIYFTGVQSESLEWEKAMHAAILQ</sequence>
<dbReference type="HOGENOM" id="CLU_2014438_0_0_1"/>
<reference evidence="1" key="2">
    <citation type="submission" date="2025-08" db="UniProtKB">
        <authorList>
            <consortium name="Ensembl"/>
        </authorList>
    </citation>
    <scope>IDENTIFICATION</scope>
</reference>
<reference evidence="2" key="1">
    <citation type="journal article" date="2002" name="Science">
        <title>The draft genome of Ciona intestinalis: insights into chordate and vertebrate origins.</title>
        <authorList>
            <person name="Dehal P."/>
            <person name="Satou Y."/>
            <person name="Campbell R.K."/>
            <person name="Chapman J."/>
            <person name="Degnan B."/>
            <person name="De Tomaso A."/>
            <person name="Davidson B."/>
            <person name="Di Gregorio A."/>
            <person name="Gelpke M."/>
            <person name="Goodstein D.M."/>
            <person name="Harafuji N."/>
            <person name="Hastings K.E."/>
            <person name="Ho I."/>
            <person name="Hotta K."/>
            <person name="Huang W."/>
            <person name="Kawashima T."/>
            <person name="Lemaire P."/>
            <person name="Martinez D."/>
            <person name="Meinertzhagen I.A."/>
            <person name="Necula S."/>
            <person name="Nonaka M."/>
            <person name="Putnam N."/>
            <person name="Rash S."/>
            <person name="Saiga H."/>
            <person name="Satake M."/>
            <person name="Terry A."/>
            <person name="Yamada L."/>
            <person name="Wang H.G."/>
            <person name="Awazu S."/>
            <person name="Azumi K."/>
            <person name="Boore J."/>
            <person name="Branno M."/>
            <person name="Chin-Bow S."/>
            <person name="DeSantis R."/>
            <person name="Doyle S."/>
            <person name="Francino P."/>
            <person name="Keys D.N."/>
            <person name="Haga S."/>
            <person name="Hayashi H."/>
            <person name="Hino K."/>
            <person name="Imai K.S."/>
            <person name="Inaba K."/>
            <person name="Kano S."/>
            <person name="Kobayashi K."/>
            <person name="Kobayashi M."/>
            <person name="Lee B.I."/>
            <person name="Makabe K.W."/>
            <person name="Manohar C."/>
            <person name="Matassi G."/>
            <person name="Medina M."/>
            <person name="Mochizuki Y."/>
            <person name="Mount S."/>
            <person name="Morishita T."/>
            <person name="Miura S."/>
            <person name="Nakayama A."/>
            <person name="Nishizaka S."/>
            <person name="Nomoto H."/>
            <person name="Ohta F."/>
            <person name="Oishi K."/>
            <person name="Rigoutsos I."/>
            <person name="Sano M."/>
            <person name="Sasaki A."/>
            <person name="Sasakura Y."/>
            <person name="Shoguchi E."/>
            <person name="Shin-i T."/>
            <person name="Spagnuolo A."/>
            <person name="Stainier D."/>
            <person name="Suzuki M.M."/>
            <person name="Tassy O."/>
            <person name="Takatori N."/>
            <person name="Tokuoka M."/>
            <person name="Yagi K."/>
            <person name="Yoshizaki F."/>
            <person name="Wada S."/>
            <person name="Zhang C."/>
            <person name="Hyatt P.D."/>
            <person name="Larimer F."/>
            <person name="Detter C."/>
            <person name="Doggett N."/>
            <person name="Glavina T."/>
            <person name="Hawkins T."/>
            <person name="Richardson P."/>
            <person name="Lucas S."/>
            <person name="Kohara Y."/>
            <person name="Levine M."/>
            <person name="Satoh N."/>
            <person name="Rokhsar D.S."/>
        </authorList>
    </citation>
    <scope>NUCLEOTIDE SEQUENCE [LARGE SCALE GENOMIC DNA]</scope>
</reference>
<evidence type="ECO:0000313" key="1">
    <source>
        <dbReference type="Ensembl" id="ENSCINP00000032642.1"/>
    </source>
</evidence>
<accession>A0A1W2W689</accession>
<proteinExistence type="predicted"/>
<dbReference type="Ensembl" id="ENSCINT00000032703.1">
    <property type="protein sequence ID" value="ENSCINP00000032642.1"/>
    <property type="gene ID" value="ENSCING00000021410.1"/>
</dbReference>
<protein>
    <submittedName>
        <fullName evidence="1">Uncharacterized LOC100180367</fullName>
    </submittedName>
</protein>
<organism evidence="1 2">
    <name type="scientific">Ciona intestinalis</name>
    <name type="common">Transparent sea squirt</name>
    <name type="synonym">Ascidia intestinalis</name>
    <dbReference type="NCBI Taxonomy" id="7719"/>
    <lineage>
        <taxon>Eukaryota</taxon>
        <taxon>Metazoa</taxon>
        <taxon>Chordata</taxon>
        <taxon>Tunicata</taxon>
        <taxon>Ascidiacea</taxon>
        <taxon>Phlebobranchia</taxon>
        <taxon>Cionidae</taxon>
        <taxon>Ciona</taxon>
    </lineage>
</organism>
<reference evidence="1" key="3">
    <citation type="submission" date="2025-09" db="UniProtKB">
        <authorList>
            <consortium name="Ensembl"/>
        </authorList>
    </citation>
    <scope>IDENTIFICATION</scope>
</reference>
<dbReference type="InParanoid" id="H2XSK8"/>
<evidence type="ECO:0000313" key="2">
    <source>
        <dbReference type="Proteomes" id="UP000008144"/>
    </source>
</evidence>
<dbReference type="KEGG" id="cin:100180367"/>
<dbReference type="AlphaFoldDB" id="H2XSK8"/>
<dbReference type="RefSeq" id="XP_002125490.1">
    <property type="nucleotide sequence ID" value="XM_002125454.5"/>
</dbReference>
<gene>
    <name evidence="1" type="primary">LOC100180367</name>
</gene>
<name>H2XSK8_CIOIN</name>
<keyword evidence="2" id="KW-1185">Reference proteome</keyword>
<dbReference type="GeneID" id="100180367"/>
<accession>H2XSK8</accession>